<dbReference type="PANTHER" id="PTHR46401:SF2">
    <property type="entry name" value="GLYCOSYLTRANSFERASE WBBK-RELATED"/>
    <property type="match status" value="1"/>
</dbReference>
<reference evidence="4" key="1">
    <citation type="submission" date="2020-05" db="EMBL/GenBank/DDBJ databases">
        <title>High-Quality Genomes of Partial-Nitritation/Anammox System by Hierarchical Clustering Based Hybrid Assembly.</title>
        <authorList>
            <person name="Liu L."/>
            <person name="Wang Y."/>
            <person name="Che Y."/>
            <person name="Chen Y."/>
            <person name="Xia Y."/>
            <person name="Luo R."/>
            <person name="Cheng S.H."/>
            <person name="Zheng C."/>
            <person name="Zhang T."/>
        </authorList>
    </citation>
    <scope>NUCLEOTIDE SEQUENCE</scope>
    <source>
        <strain evidence="4">H1_PAT1</strain>
    </source>
</reference>
<name>A0A928TUB0_UNCKA</name>
<proteinExistence type="predicted"/>
<dbReference type="PANTHER" id="PTHR46401">
    <property type="entry name" value="GLYCOSYLTRANSFERASE WBBK-RELATED"/>
    <property type="match status" value="1"/>
</dbReference>
<feature type="domain" description="Glycosyl transferase family 1" evidence="2">
    <location>
        <begin position="196"/>
        <end position="353"/>
    </location>
</feature>
<dbReference type="Pfam" id="PF00534">
    <property type="entry name" value="Glycos_transf_1"/>
    <property type="match status" value="1"/>
</dbReference>
<evidence type="ECO:0000313" key="5">
    <source>
        <dbReference type="Proteomes" id="UP000710385"/>
    </source>
</evidence>
<dbReference type="InterPro" id="IPR001296">
    <property type="entry name" value="Glyco_trans_1"/>
</dbReference>
<dbReference type="CDD" id="cd03809">
    <property type="entry name" value="GT4_MtfB-like"/>
    <property type="match status" value="1"/>
</dbReference>
<dbReference type="EMBL" id="JABTTY010000001">
    <property type="protein sequence ID" value="MBE7525466.1"/>
    <property type="molecule type" value="Genomic_DNA"/>
</dbReference>
<gene>
    <name evidence="4" type="ORF">HS096_03715</name>
</gene>
<dbReference type="SUPFAM" id="SSF53756">
    <property type="entry name" value="UDP-Glycosyltransferase/glycogen phosphorylase"/>
    <property type="match status" value="1"/>
</dbReference>
<protein>
    <submittedName>
        <fullName evidence="4">Glycosyltransferase family 4 protein</fullName>
    </submittedName>
</protein>
<dbReference type="GO" id="GO:0016757">
    <property type="term" value="F:glycosyltransferase activity"/>
    <property type="evidence" value="ECO:0007669"/>
    <property type="project" value="InterPro"/>
</dbReference>
<organism evidence="4 5">
    <name type="scientific">candidate division WWE3 bacterium</name>
    <dbReference type="NCBI Taxonomy" id="2053526"/>
    <lineage>
        <taxon>Bacteria</taxon>
        <taxon>Katanobacteria</taxon>
    </lineage>
</organism>
<evidence type="ECO:0000259" key="3">
    <source>
        <dbReference type="Pfam" id="PF13439"/>
    </source>
</evidence>
<evidence type="ECO:0000256" key="1">
    <source>
        <dbReference type="ARBA" id="ARBA00022679"/>
    </source>
</evidence>
<dbReference type="Proteomes" id="UP000710385">
    <property type="component" value="Unassembled WGS sequence"/>
</dbReference>
<keyword evidence="1" id="KW-0808">Transferase</keyword>
<evidence type="ECO:0000313" key="4">
    <source>
        <dbReference type="EMBL" id="MBE7525466.1"/>
    </source>
</evidence>
<dbReference type="Gene3D" id="3.40.50.2000">
    <property type="entry name" value="Glycogen Phosphorylase B"/>
    <property type="match status" value="2"/>
</dbReference>
<comment type="caution">
    <text evidence="4">The sequence shown here is derived from an EMBL/GenBank/DDBJ whole genome shotgun (WGS) entry which is preliminary data.</text>
</comment>
<dbReference type="InterPro" id="IPR028098">
    <property type="entry name" value="Glyco_trans_4-like_N"/>
</dbReference>
<dbReference type="GO" id="GO:0009103">
    <property type="term" value="P:lipopolysaccharide biosynthetic process"/>
    <property type="evidence" value="ECO:0007669"/>
    <property type="project" value="TreeGrafter"/>
</dbReference>
<feature type="domain" description="Glycosyltransferase subfamily 4-like N-terminal" evidence="3">
    <location>
        <begin position="17"/>
        <end position="175"/>
    </location>
</feature>
<dbReference type="Pfam" id="PF13439">
    <property type="entry name" value="Glyco_transf_4"/>
    <property type="match status" value="1"/>
</dbReference>
<sequence>MLIGIDATRANKPEKTGVEWYAWHLIQEMKKLTVNDGNSWVLYTREPLRGELSALPENWYEVRAGWPPRRLWTQVRLSWEMWRRPVDVLFVPAHVLPSIRPEKSVVTVHDVGFRRHPRLYQRADIEYHEASTRHLAKTDARIITVSEFSGKELVELYHVDPKRIAIIPNGIDHERYKPATDRSAIDAVLTRLQIPTPYFLTVGRLEAKKNIVNIVKAFNAFKVHRGLGDPTRLVFAGKPGYQYSVIKKAIEASPYRDQIIELGYTDENDLPSLFSGAVGLIHLSWYEGFGIPPVQAMACGCPVIASSVASLPEIIGAENGLFVSPAEPDQAARAMDRLLNEPALRQSLSSKGMQRAAIYTWKSAAEKTIPVLTQWVV</sequence>
<accession>A0A928TUB0</accession>
<dbReference type="AlphaFoldDB" id="A0A928TUB0"/>
<evidence type="ECO:0000259" key="2">
    <source>
        <dbReference type="Pfam" id="PF00534"/>
    </source>
</evidence>